<evidence type="ECO:0000313" key="2">
    <source>
        <dbReference type="EMBL" id="KAK4093565.1"/>
    </source>
</evidence>
<dbReference type="PANTHER" id="PTHR40780">
    <property type="entry name" value="DUF3669 DOMAIN-CONTAINING PROTEIN"/>
    <property type="match status" value="1"/>
</dbReference>
<comment type="caution">
    <text evidence="2">The sequence shown here is derived from an EMBL/GenBank/DDBJ whole genome shotgun (WGS) entry which is preliminary data.</text>
</comment>
<proteinExistence type="predicted"/>
<reference evidence="2 3" key="1">
    <citation type="journal article" date="2024" name="Microbiol. Resour. Announc.">
        <title>Genome annotations for the ascomycete fungi Trichoderma harzianum, Trichoderma aggressivum, and Purpureocillium lilacinum.</title>
        <authorList>
            <person name="Beijen E.P.W."/>
            <person name="Ohm R.A."/>
        </authorList>
    </citation>
    <scope>NUCLEOTIDE SEQUENCE [LARGE SCALE GENOMIC DNA]</scope>
    <source>
        <strain evidence="2 3">CBS 150709</strain>
    </source>
</reference>
<dbReference type="Proteomes" id="UP001287286">
    <property type="component" value="Unassembled WGS sequence"/>
</dbReference>
<dbReference type="EMBL" id="JAWRVI010000005">
    <property type="protein sequence ID" value="KAK4093565.1"/>
    <property type="molecule type" value="Genomic_DNA"/>
</dbReference>
<name>A0ABR0CBC8_PURLI</name>
<protein>
    <recommendedName>
        <fullName evidence="1">DUF3669 domain-containing protein</fullName>
    </recommendedName>
</protein>
<accession>A0ABR0CBC8</accession>
<evidence type="ECO:0000259" key="1">
    <source>
        <dbReference type="Pfam" id="PF12417"/>
    </source>
</evidence>
<evidence type="ECO:0000313" key="3">
    <source>
        <dbReference type="Proteomes" id="UP001287286"/>
    </source>
</evidence>
<dbReference type="PANTHER" id="PTHR40780:SF2">
    <property type="entry name" value="DUF3669 DOMAIN-CONTAINING PROTEIN"/>
    <property type="match status" value="1"/>
</dbReference>
<dbReference type="InterPro" id="IPR022137">
    <property type="entry name" value="Znf_prot_DUF3669"/>
</dbReference>
<keyword evidence="3" id="KW-1185">Reference proteome</keyword>
<feature type="domain" description="DUF3669" evidence="1">
    <location>
        <begin position="141"/>
        <end position="176"/>
    </location>
</feature>
<gene>
    <name evidence="2" type="ORF">Purlil1_1899</name>
</gene>
<dbReference type="Pfam" id="PF12417">
    <property type="entry name" value="DUF3669"/>
    <property type="match status" value="1"/>
</dbReference>
<sequence length="308" mass="35208">MEQHNVDNVEVPESFACCPRVCDEHSRFHAVFPQLGESATSARVMPSAPFLVAERIHPLPEPTREILIQAYCLADLQAGTCASPVNKKCLARVHLGFATRRAVRRVFSLRKFKLYLADLVESEIDVEDLARRIHHEVRFFLLNFNEARPITLDREDVGKAIAAYRDNDPYFPKPVEAYMAKPHEVIENKGRGSEVLRLSRELIQGLIDSGTRSSAQEEREEREACYERNDCLDDFRHGRSDTWTKRSEPMTASTRFQPLLGNLRDTNSRHYQLARIRMGLSPRPAWPTQGPRLVDATKREINGMPVSN</sequence>
<organism evidence="2 3">
    <name type="scientific">Purpureocillium lilacinum</name>
    <name type="common">Paecilomyces lilacinus</name>
    <dbReference type="NCBI Taxonomy" id="33203"/>
    <lineage>
        <taxon>Eukaryota</taxon>
        <taxon>Fungi</taxon>
        <taxon>Dikarya</taxon>
        <taxon>Ascomycota</taxon>
        <taxon>Pezizomycotina</taxon>
        <taxon>Sordariomycetes</taxon>
        <taxon>Hypocreomycetidae</taxon>
        <taxon>Hypocreales</taxon>
        <taxon>Ophiocordycipitaceae</taxon>
        <taxon>Purpureocillium</taxon>
    </lineage>
</organism>